<dbReference type="RefSeq" id="WP_091393971.1">
    <property type="nucleotide sequence ID" value="NZ_BKAI01000003.1"/>
</dbReference>
<keyword evidence="1" id="KW-0732">Signal</keyword>
<accession>A0A1G8WE51</accession>
<sequence length="317" mass="35798">MRHFLLLSLLLIVSSCAVTRTSNDFIFPTKEGKAKYVAAYDDTLKSLWNVPFKEDDVPTTFGLAHVIISGPEHGEPVVLFHGTDASSTMWFPNIKAISKEYRVYAIDYPVEAGKSLMNLPDLSNKQMIKFFTEIFDWYALEHINFVAASRGGWIATYLALQPENRVKKLILVSPAQTFGGVDKKGKALTALVLKMFPDRAKLAIFFDRFSFYPEKIDAKYKEQFYLANKYGKSKPGLTKMLQFREKDISSLKIPVLVMVGDHDVINNVKVLEKAKALLPDCETAIIENAGHFISIDQSEIVNKKIVDFLNKNSDARD</sequence>
<feature type="chain" id="PRO_5011529385" evidence="1">
    <location>
        <begin position="18"/>
        <end position="317"/>
    </location>
</feature>
<dbReference type="PROSITE" id="PS51257">
    <property type="entry name" value="PROKAR_LIPOPROTEIN"/>
    <property type="match status" value="1"/>
</dbReference>
<evidence type="ECO:0000256" key="1">
    <source>
        <dbReference type="SAM" id="SignalP"/>
    </source>
</evidence>
<gene>
    <name evidence="3" type="ORF">SAMN04487935_1777</name>
</gene>
<feature type="signal peptide" evidence="1">
    <location>
        <begin position="1"/>
        <end position="17"/>
    </location>
</feature>
<dbReference type="OrthoDB" id="5513277at2"/>
<dbReference type="AlphaFoldDB" id="A0A1G8WE51"/>
<evidence type="ECO:0000313" key="4">
    <source>
        <dbReference type="Proteomes" id="UP000199580"/>
    </source>
</evidence>
<dbReference type="SUPFAM" id="SSF53474">
    <property type="entry name" value="alpha/beta-Hydrolases"/>
    <property type="match status" value="1"/>
</dbReference>
<protein>
    <submittedName>
        <fullName evidence="3">Pimeloyl-ACP methyl ester carboxylesterase</fullName>
    </submittedName>
</protein>
<dbReference type="Pfam" id="PF00561">
    <property type="entry name" value="Abhydrolase_1"/>
    <property type="match status" value="1"/>
</dbReference>
<dbReference type="EMBL" id="FNEZ01000002">
    <property type="protein sequence ID" value="SDJ76521.1"/>
    <property type="molecule type" value="Genomic_DNA"/>
</dbReference>
<evidence type="ECO:0000313" key="3">
    <source>
        <dbReference type="EMBL" id="SDJ76521.1"/>
    </source>
</evidence>
<evidence type="ECO:0000259" key="2">
    <source>
        <dbReference type="Pfam" id="PF00561"/>
    </source>
</evidence>
<proteinExistence type="predicted"/>
<dbReference type="Gene3D" id="3.40.50.1820">
    <property type="entry name" value="alpha/beta hydrolase"/>
    <property type="match status" value="1"/>
</dbReference>
<reference evidence="3 4" key="1">
    <citation type="submission" date="2016-10" db="EMBL/GenBank/DDBJ databases">
        <authorList>
            <person name="de Groot N.N."/>
        </authorList>
    </citation>
    <scope>NUCLEOTIDE SEQUENCE [LARGE SCALE GENOMIC DNA]</scope>
    <source>
        <strain evidence="3 4">CGMCC 1.10076</strain>
    </source>
</reference>
<feature type="domain" description="AB hydrolase-1" evidence="2">
    <location>
        <begin position="76"/>
        <end position="296"/>
    </location>
</feature>
<keyword evidence="4" id="KW-1185">Reference proteome</keyword>
<dbReference type="Proteomes" id="UP000199580">
    <property type="component" value="Unassembled WGS sequence"/>
</dbReference>
<dbReference type="STRING" id="1128970.SAMN04487935_1777"/>
<dbReference type="InterPro" id="IPR000073">
    <property type="entry name" value="AB_hydrolase_1"/>
</dbReference>
<name>A0A1G8WE51_9FLAO</name>
<dbReference type="PANTHER" id="PTHR43798">
    <property type="entry name" value="MONOACYLGLYCEROL LIPASE"/>
    <property type="match status" value="1"/>
</dbReference>
<organism evidence="3 4">
    <name type="scientific">Flavobacterium noncentrifugens</name>
    <dbReference type="NCBI Taxonomy" id="1128970"/>
    <lineage>
        <taxon>Bacteria</taxon>
        <taxon>Pseudomonadati</taxon>
        <taxon>Bacteroidota</taxon>
        <taxon>Flavobacteriia</taxon>
        <taxon>Flavobacteriales</taxon>
        <taxon>Flavobacteriaceae</taxon>
        <taxon>Flavobacterium</taxon>
    </lineage>
</organism>
<dbReference type="InterPro" id="IPR050266">
    <property type="entry name" value="AB_hydrolase_sf"/>
</dbReference>
<dbReference type="InterPro" id="IPR029058">
    <property type="entry name" value="AB_hydrolase_fold"/>
</dbReference>